<dbReference type="RefSeq" id="WP_249294505.1">
    <property type="nucleotide sequence ID" value="NZ_JACRSV010000001.1"/>
</dbReference>
<evidence type="ECO:0000313" key="6">
    <source>
        <dbReference type="Proteomes" id="UP000610760"/>
    </source>
</evidence>
<dbReference type="Gene3D" id="1.50.10.10">
    <property type="match status" value="1"/>
</dbReference>
<dbReference type="AlphaFoldDB" id="A0A926E4Y6"/>
<dbReference type="PANTHER" id="PTHR37469">
    <property type="entry name" value="CELLOBIONIC ACID PHOSPHORYLASE-RELATED"/>
    <property type="match status" value="1"/>
</dbReference>
<evidence type="ECO:0008006" key="7">
    <source>
        <dbReference type="Google" id="ProtNLM"/>
    </source>
</evidence>
<dbReference type="Pfam" id="PF06165">
    <property type="entry name" value="GH94_b-supersand"/>
    <property type="match status" value="1"/>
</dbReference>
<dbReference type="PANTHER" id="PTHR37469:SF2">
    <property type="entry name" value="CELLOBIONIC ACID PHOSPHORYLASE"/>
    <property type="match status" value="1"/>
</dbReference>
<dbReference type="GO" id="GO:0030246">
    <property type="term" value="F:carbohydrate binding"/>
    <property type="evidence" value="ECO:0007669"/>
    <property type="project" value="InterPro"/>
</dbReference>
<dbReference type="Pfam" id="PF17167">
    <property type="entry name" value="Glyco_hydro_94"/>
    <property type="match status" value="1"/>
</dbReference>
<evidence type="ECO:0000259" key="4">
    <source>
        <dbReference type="Pfam" id="PF17167"/>
    </source>
</evidence>
<dbReference type="Gene3D" id="2.70.98.40">
    <property type="entry name" value="Glycoside hydrolase, family 65, N-terminal domain"/>
    <property type="match status" value="1"/>
</dbReference>
<dbReference type="InterPro" id="IPR012341">
    <property type="entry name" value="6hp_glycosidase-like_sf"/>
</dbReference>
<keyword evidence="2" id="KW-0808">Transferase</keyword>
<dbReference type="InterPro" id="IPR033432">
    <property type="entry name" value="GH94_catalytic"/>
</dbReference>
<dbReference type="InterPro" id="IPR037018">
    <property type="entry name" value="GH65_N"/>
</dbReference>
<dbReference type="Gene3D" id="2.60.420.10">
    <property type="entry name" value="Maltose phosphorylase, domain 3"/>
    <property type="match status" value="1"/>
</dbReference>
<evidence type="ECO:0000256" key="1">
    <source>
        <dbReference type="ARBA" id="ARBA00022676"/>
    </source>
</evidence>
<evidence type="ECO:0000259" key="3">
    <source>
        <dbReference type="Pfam" id="PF06165"/>
    </source>
</evidence>
<proteinExistence type="predicted"/>
<dbReference type="GO" id="GO:0005975">
    <property type="term" value="P:carbohydrate metabolic process"/>
    <property type="evidence" value="ECO:0007669"/>
    <property type="project" value="InterPro"/>
</dbReference>
<reference evidence="5" key="1">
    <citation type="submission" date="2020-08" db="EMBL/GenBank/DDBJ databases">
        <title>Genome public.</title>
        <authorList>
            <person name="Liu C."/>
            <person name="Sun Q."/>
        </authorList>
    </citation>
    <scope>NUCLEOTIDE SEQUENCE</scope>
    <source>
        <strain evidence="5">NSJ-33</strain>
    </source>
</reference>
<dbReference type="SUPFAM" id="SSF48208">
    <property type="entry name" value="Six-hairpin glycosidases"/>
    <property type="match status" value="1"/>
</dbReference>
<accession>A0A926E4Y6</accession>
<evidence type="ECO:0000256" key="2">
    <source>
        <dbReference type="ARBA" id="ARBA00022679"/>
    </source>
</evidence>
<dbReference type="SUPFAM" id="SSF74650">
    <property type="entry name" value="Galactose mutarotase-like"/>
    <property type="match status" value="1"/>
</dbReference>
<keyword evidence="1" id="KW-0328">Glycosyltransferase</keyword>
<dbReference type="InterPro" id="IPR052047">
    <property type="entry name" value="GH94_Enzymes"/>
</dbReference>
<dbReference type="InterPro" id="IPR010383">
    <property type="entry name" value="Glyco_hydrolase_94_b-supersand"/>
</dbReference>
<keyword evidence="6" id="KW-1185">Reference proteome</keyword>
<feature type="domain" description="Glycosyl hydrolase 94 catalytic" evidence="4">
    <location>
        <begin position="333"/>
        <end position="744"/>
    </location>
</feature>
<comment type="caution">
    <text evidence="5">The sequence shown here is derived from an EMBL/GenBank/DDBJ whole genome shotgun (WGS) entry which is preliminary data.</text>
</comment>
<protein>
    <recommendedName>
        <fullName evidence="7">Cellobiose phosphorylase</fullName>
    </recommendedName>
</protein>
<name>A0A926E4Y6_9FIRM</name>
<dbReference type="InterPro" id="IPR011013">
    <property type="entry name" value="Gal_mutarotase_sf_dom"/>
</dbReference>
<organism evidence="5 6">
    <name type="scientific">Fumia xinanensis</name>
    <dbReference type="NCBI Taxonomy" id="2763659"/>
    <lineage>
        <taxon>Bacteria</taxon>
        <taxon>Bacillati</taxon>
        <taxon>Bacillota</taxon>
        <taxon>Clostridia</taxon>
        <taxon>Eubacteriales</taxon>
        <taxon>Oscillospiraceae</taxon>
        <taxon>Fumia</taxon>
    </lineage>
</organism>
<gene>
    <name evidence="5" type="ORF">H8710_05950</name>
</gene>
<feature type="domain" description="Glycosyl hydrolase 94 supersandwich" evidence="3">
    <location>
        <begin position="87"/>
        <end position="301"/>
    </location>
</feature>
<dbReference type="GO" id="GO:0016757">
    <property type="term" value="F:glycosyltransferase activity"/>
    <property type="evidence" value="ECO:0007669"/>
    <property type="project" value="UniProtKB-KW"/>
</dbReference>
<dbReference type="EMBL" id="JACRSV010000001">
    <property type="protein sequence ID" value="MBC8559615.1"/>
    <property type="molecule type" value="Genomic_DNA"/>
</dbReference>
<dbReference type="Proteomes" id="UP000610760">
    <property type="component" value="Unassembled WGS sequence"/>
</dbReference>
<dbReference type="InterPro" id="IPR008928">
    <property type="entry name" value="6-hairpin_glycosidase_sf"/>
</dbReference>
<evidence type="ECO:0000313" key="5">
    <source>
        <dbReference type="EMBL" id="MBC8559615.1"/>
    </source>
</evidence>
<sequence length="827" mass="93472">MKPVFSPEGKEWGRFQPDCAGFTIKSLNVPASWEYIYQNRDVLLKVDQFGPVYVQAHPPGDIMLFKRENGQKFSSWMVWLTSDEFSEPFTNFYRPVVDGKNPSKEPENLEISFRPECASYSFQNEGLQLCTEFIIPAHGTEIAMKFKVKNVGDKVKKFSVHPSLVPYVNPAQMAPWDKFEWYLQTGYGKTTQNVFWSQLLDANSDASKRRTAVFWTDAEGAAGTEISLEKFVGNGDLSCPETVMTGNYRLPGDSGCDFAQYGENNMLIAYPPVYATKYDWTLAPGEEKELTQVLSMPQNDEDGWFPSIADAQKTLCYFDDAQYAAKKAEAKAYFDALCSKNAVHTGDEDFDYYANYWIPLQMDWVASLDRGWPTGMRGSRDSAQDYAALLFTDQKSCKEVLLTMLECQRSDGWFPRQYSAKGRKGNHDLRGHVDGGAFAVEFFYNYFAHTNDYAILDQKLPWLDSDEESTVFEHMVRAMEYYILPENIGEHGICKIREGDWLDSVNRAGVKGRGESVTVSCQTVMNLELMADIYEKTGRNLDKVDAYRKKSEDLKENVLKCALNQKGFFNGTFTDNGQWIFSDKDPDGECRPYGPVNWYAVITGVAKDRQKETVSVMEQLKSEFGYRLYWPPMGKVKMENVGRAASGDAPICFAENGNVYNHGSQGFLARALGVAGEGDKLLDVLKWLTPYDQTKHPTALAMTAPYAIVNCWQEIPVFRHRGLMCFLTGSVAMAMRGVYEWMMGVKPTLDGLMLSPCLPESFEAPEVKFTYLGKDVTLRYLRTPGKVLLNGAPVENTVLDRFSGRENVLVAPELLKDGENVIEYHLG</sequence>